<dbReference type="Pfam" id="PF04548">
    <property type="entry name" value="AIG1"/>
    <property type="match status" value="1"/>
</dbReference>
<dbReference type="Proteomes" id="UP000735302">
    <property type="component" value="Unassembled WGS sequence"/>
</dbReference>
<dbReference type="GO" id="GO:0005525">
    <property type="term" value="F:GTP binding"/>
    <property type="evidence" value="ECO:0007669"/>
    <property type="project" value="UniProtKB-KW"/>
</dbReference>
<reference evidence="6 7" key="1">
    <citation type="journal article" date="2021" name="Elife">
        <title>Chloroplast acquisition without the gene transfer in kleptoplastic sea slugs, Plakobranchus ocellatus.</title>
        <authorList>
            <person name="Maeda T."/>
            <person name="Takahashi S."/>
            <person name="Yoshida T."/>
            <person name="Shimamura S."/>
            <person name="Takaki Y."/>
            <person name="Nagai Y."/>
            <person name="Toyoda A."/>
            <person name="Suzuki Y."/>
            <person name="Arimoto A."/>
            <person name="Ishii H."/>
            <person name="Satoh N."/>
            <person name="Nishiyama T."/>
            <person name="Hasebe M."/>
            <person name="Maruyama T."/>
            <person name="Minagawa J."/>
            <person name="Obokata J."/>
            <person name="Shigenobu S."/>
        </authorList>
    </citation>
    <scope>NUCLEOTIDE SEQUENCE [LARGE SCALE GENOMIC DNA]</scope>
</reference>
<protein>
    <submittedName>
        <fullName evidence="6">Immune-associated nucleotide-binding protein 6</fullName>
    </submittedName>
</protein>
<dbReference type="InterPro" id="IPR006703">
    <property type="entry name" value="G_AIG1"/>
</dbReference>
<gene>
    <name evidence="6" type="ORF">PoB_001486400</name>
</gene>
<evidence type="ECO:0000259" key="5">
    <source>
        <dbReference type="PROSITE" id="PS51720"/>
    </source>
</evidence>
<feature type="domain" description="AIG1-type G" evidence="5">
    <location>
        <begin position="49"/>
        <end position="269"/>
    </location>
</feature>
<evidence type="ECO:0000256" key="4">
    <source>
        <dbReference type="SAM" id="MobiDB-lite"/>
    </source>
</evidence>
<evidence type="ECO:0000256" key="3">
    <source>
        <dbReference type="ARBA" id="ARBA00023134"/>
    </source>
</evidence>
<keyword evidence="3" id="KW-0342">GTP-binding</keyword>
<keyword evidence="7" id="KW-1185">Reference proteome</keyword>
<dbReference type="InterPro" id="IPR027417">
    <property type="entry name" value="P-loop_NTPase"/>
</dbReference>
<evidence type="ECO:0000313" key="7">
    <source>
        <dbReference type="Proteomes" id="UP000735302"/>
    </source>
</evidence>
<evidence type="ECO:0000313" key="6">
    <source>
        <dbReference type="EMBL" id="GFN88358.1"/>
    </source>
</evidence>
<dbReference type="PANTHER" id="PTHR10903">
    <property type="entry name" value="GTPASE, IMAP FAMILY MEMBER-RELATED"/>
    <property type="match status" value="1"/>
</dbReference>
<feature type="region of interest" description="Disordered" evidence="4">
    <location>
        <begin position="371"/>
        <end position="461"/>
    </location>
</feature>
<dbReference type="PANTHER" id="PTHR10903:SF184">
    <property type="entry name" value="GTP-BINDING PROTEIN A"/>
    <property type="match status" value="1"/>
</dbReference>
<name>A0AAV3Z2T8_9GAST</name>
<comment type="caution">
    <text evidence="6">The sequence shown here is derived from an EMBL/GenBank/DDBJ whole genome shotgun (WGS) entry which is preliminary data.</text>
</comment>
<proteinExistence type="inferred from homology"/>
<dbReference type="Gene3D" id="3.40.50.300">
    <property type="entry name" value="P-loop containing nucleotide triphosphate hydrolases"/>
    <property type="match status" value="1"/>
</dbReference>
<dbReference type="AlphaFoldDB" id="A0AAV3Z2T8"/>
<sequence>MIICAYAIPAHFLFRHLTRSEDCQLNAQPYPALWIKVCEEPNLTKIMTTSPVNIYLVGKTGTGKSATGNSLLGRQAFESGPSTTSITATVSAQSAEIEGRRITVVDGPGIGDTGVSREQTIIESSRFLEEVMSACPDGYHALLLVFRYGTRFTEEDRATLATLKILLGKDFVRKHAILVVTCGDNLIQEMGAQVGGEAPSSSLFSQWLNSQSGDLAALVEELEGRAVLFNNMSKEANILSAQRGELFKAVDNLCNQGLRYSQNDFLACSMSRQIALVETKAEKVSAETKTKLDKISSEMTTVMSKAQASANDISSKLGQLEALFAQIKAVLQSVEEQDEGTGALNNVKAMVEAQRKSVDDAVQGIKVLLQQRKQQDKEEEERRRAQAEMLRQQEEMRKQAELRQQEEARQAEERRLQQEAENQRREAEAKQREQELQRQLAEEQEKRKKLEAEEAARRAAAAAAAAQQAMIQQQQAIMRSMFFR</sequence>
<dbReference type="InterPro" id="IPR045058">
    <property type="entry name" value="GIMA/IAN/Toc"/>
</dbReference>
<dbReference type="SUPFAM" id="SSF52540">
    <property type="entry name" value="P-loop containing nucleoside triphosphate hydrolases"/>
    <property type="match status" value="1"/>
</dbReference>
<dbReference type="FunFam" id="3.40.50.300:FF:000840">
    <property type="entry name" value="Immune-associated nucleotide-binding protein 9"/>
    <property type="match status" value="1"/>
</dbReference>
<feature type="compositionally biased region" description="Basic and acidic residues" evidence="4">
    <location>
        <begin position="373"/>
        <end position="457"/>
    </location>
</feature>
<comment type="similarity">
    <text evidence="1">Belongs to the TRAFAC class TrmE-Era-EngA-EngB-Septin-like GTPase superfamily. AIG1/Toc34/Toc159-like paraseptin GTPase family. IAN subfamily.</text>
</comment>
<evidence type="ECO:0000256" key="2">
    <source>
        <dbReference type="ARBA" id="ARBA00022741"/>
    </source>
</evidence>
<organism evidence="6 7">
    <name type="scientific">Plakobranchus ocellatus</name>
    <dbReference type="NCBI Taxonomy" id="259542"/>
    <lineage>
        <taxon>Eukaryota</taxon>
        <taxon>Metazoa</taxon>
        <taxon>Spiralia</taxon>
        <taxon>Lophotrochozoa</taxon>
        <taxon>Mollusca</taxon>
        <taxon>Gastropoda</taxon>
        <taxon>Heterobranchia</taxon>
        <taxon>Euthyneura</taxon>
        <taxon>Panpulmonata</taxon>
        <taxon>Sacoglossa</taxon>
        <taxon>Placobranchoidea</taxon>
        <taxon>Plakobranchidae</taxon>
        <taxon>Plakobranchus</taxon>
    </lineage>
</organism>
<accession>A0AAV3Z2T8</accession>
<dbReference type="EMBL" id="BLXT01001848">
    <property type="protein sequence ID" value="GFN88358.1"/>
    <property type="molecule type" value="Genomic_DNA"/>
</dbReference>
<keyword evidence="2" id="KW-0547">Nucleotide-binding</keyword>
<dbReference type="PROSITE" id="PS51720">
    <property type="entry name" value="G_AIG1"/>
    <property type="match status" value="1"/>
</dbReference>
<evidence type="ECO:0000256" key="1">
    <source>
        <dbReference type="ARBA" id="ARBA00008535"/>
    </source>
</evidence>